<gene>
    <name evidence="1" type="ORF">FC695_29015</name>
</gene>
<protein>
    <submittedName>
        <fullName evidence="1">Poly-gamma-glutamate synthase PgsB</fullName>
    </submittedName>
</protein>
<evidence type="ECO:0000313" key="2">
    <source>
        <dbReference type="Proteomes" id="UP000308444"/>
    </source>
</evidence>
<dbReference type="GO" id="GO:0045227">
    <property type="term" value="P:capsule polysaccharide biosynthetic process"/>
    <property type="evidence" value="ECO:0007669"/>
    <property type="project" value="InterPro"/>
</dbReference>
<dbReference type="PRINTS" id="PR01758">
    <property type="entry name" value="CAPSULEPROTB"/>
</dbReference>
<proteinExistence type="predicted"/>
<accession>A0A9X9A519</accession>
<dbReference type="GO" id="GO:0016020">
    <property type="term" value="C:membrane"/>
    <property type="evidence" value="ECO:0007669"/>
    <property type="project" value="InterPro"/>
</dbReference>
<dbReference type="Proteomes" id="UP000308444">
    <property type="component" value="Unassembled WGS sequence"/>
</dbReference>
<name>A0A9X9A519_BACCE</name>
<organism evidence="1 2">
    <name type="scientific">Bacillus cereus</name>
    <dbReference type="NCBI Taxonomy" id="1396"/>
    <lineage>
        <taxon>Bacteria</taxon>
        <taxon>Bacillati</taxon>
        <taxon>Bacillota</taxon>
        <taxon>Bacilli</taxon>
        <taxon>Bacillales</taxon>
        <taxon>Bacillaceae</taxon>
        <taxon>Bacillus</taxon>
        <taxon>Bacillus cereus group</taxon>
    </lineage>
</organism>
<comment type="caution">
    <text evidence="1">The sequence shown here is derived from an EMBL/GenBank/DDBJ whole genome shotgun (WGS) entry which is preliminary data.</text>
</comment>
<reference evidence="1 2" key="1">
    <citation type="journal article" date="2019" name="Environ. Microbiol.">
        <title>An active ?-lactamase is a part of an orchestrated cell wall stress resistance network of Bacillus subtilis and related rhizosphere species.</title>
        <authorList>
            <person name="Bucher T."/>
            <person name="Keren-Paz A."/>
            <person name="Hausser J."/>
            <person name="Olender T."/>
            <person name="Cytryn E."/>
            <person name="Kolodkin-Gal I."/>
        </authorList>
    </citation>
    <scope>NUCLEOTIDE SEQUENCE [LARGE SCALE GENOMIC DNA]</scope>
    <source>
        <strain evidence="1 2">I32</strain>
    </source>
</reference>
<dbReference type="EMBL" id="SZOH01002581">
    <property type="protein sequence ID" value="TKI94179.1"/>
    <property type="molecule type" value="Genomic_DNA"/>
</dbReference>
<feature type="non-terminal residue" evidence="1">
    <location>
        <position position="1"/>
    </location>
</feature>
<dbReference type="AlphaFoldDB" id="A0A9X9A519"/>
<evidence type="ECO:0000313" key="1">
    <source>
        <dbReference type="EMBL" id="TKI94179.1"/>
    </source>
</evidence>
<sequence length="136" mass="15212">FLVNGFAANDASSTLRIWERVSTFKYSENAPIVIMNCRADRVDRTEQFAQDVLPYIEAELVVAIGETTSPIKNAYDNGEIPTKAFMDLEGWSTEEILNTIRPYLKDCIVYGVGNIHGAAEPLINLIMKEKLIKKAS</sequence>
<dbReference type="InterPro" id="IPR008337">
    <property type="entry name" value="Capsule_biosynth_CapB"/>
</dbReference>